<evidence type="ECO:0000313" key="6">
    <source>
        <dbReference type="EMBL" id="BCB28303.1"/>
    </source>
</evidence>
<name>A0A6F8VEQ7_9PROT</name>
<dbReference type="SUPFAM" id="SSF48435">
    <property type="entry name" value="Bacterial muramidases"/>
    <property type="match status" value="1"/>
</dbReference>
<dbReference type="EMBL" id="AP022853">
    <property type="protein sequence ID" value="BCB28303.1"/>
    <property type="molecule type" value="Genomic_DNA"/>
</dbReference>
<dbReference type="AlphaFoldDB" id="A0A6F8VEQ7"/>
<evidence type="ECO:0000256" key="3">
    <source>
        <dbReference type="SAM" id="SignalP"/>
    </source>
</evidence>
<evidence type="ECO:0000256" key="1">
    <source>
        <dbReference type="ARBA" id="ARBA00007734"/>
    </source>
</evidence>
<evidence type="ECO:0000313" key="7">
    <source>
        <dbReference type="Proteomes" id="UP000502260"/>
    </source>
</evidence>
<dbReference type="Proteomes" id="UP000502260">
    <property type="component" value="Chromosome"/>
</dbReference>
<keyword evidence="2 3" id="KW-0732">Signal</keyword>
<dbReference type="PANTHER" id="PTHR37423:SF5">
    <property type="entry name" value="SOLUBLE LYTIC MUREIN TRANSGLYCOSYLASE"/>
    <property type="match status" value="1"/>
</dbReference>
<dbReference type="Pfam" id="PF14718">
    <property type="entry name" value="SLT_L"/>
    <property type="match status" value="1"/>
</dbReference>
<sequence length="651" mass="73204">MFKLIVLVFALLSLSQAGAANRDDDFLAARDAFRTGDAARLNAIAKRLNGDVLAPYLAYYQIQMRLKDASEEEVRSFIASNADSPLSDRLRADWLRILGRQQNWATFQAEYAALASNDDVELACFALQARLQGGDDSIAQDARRKWLSGGELPSSCKPLFDALFAAGKFGVEDAWARIRLALEMGNIGVARQLILGYLPEAQRDSLRNMEKVADNPQQFLDSGSIDTQSRPGRELAMFAVYRLARSSPAAAQPYWERLHARFNGEEQGYVWGQMAFHAARKHDPVALNWFHEAGATPLNELQMTWRVRAALRVQDWHEVLESIAAMPEALQNQGAWRYWKARALKSRGKLGPANGILANLSREHNFYGQLATEELGAVVSNPVSTYQPGADEISAVNAMPSIQRALALYQLNLRTDANREWIWATRSFDDKQLLAAAEIARRNNWLDRAINTADKTRELHDFGLRYPAPHRDVMQVYARERDLDEAWVYGLIRQESRFVQQARSSVGASGLMQLMPATAQWIAKRLGLKHFRQNLIGQLDTNISFGTYYLKYVLDTNDGQPVLATASYNAGPSRAKRWKDEHALEGAIYAESIPFTETRNYVQKVMSNASYYANRFGQQLVTLKQRLGTISGRAGEKECQSRDERSPSCDP</sequence>
<dbReference type="KEGG" id="slac:SKTS_31890"/>
<dbReference type="PANTHER" id="PTHR37423">
    <property type="entry name" value="SOLUBLE LYTIC MUREIN TRANSGLYCOSYLASE-RELATED"/>
    <property type="match status" value="1"/>
</dbReference>
<evidence type="ECO:0000259" key="5">
    <source>
        <dbReference type="Pfam" id="PF14718"/>
    </source>
</evidence>
<dbReference type="Pfam" id="PF01464">
    <property type="entry name" value="SLT"/>
    <property type="match status" value="1"/>
</dbReference>
<proteinExistence type="inferred from homology"/>
<dbReference type="GO" id="GO:0004553">
    <property type="term" value="F:hydrolase activity, hydrolyzing O-glycosyl compounds"/>
    <property type="evidence" value="ECO:0007669"/>
    <property type="project" value="InterPro"/>
</dbReference>
<dbReference type="InterPro" id="IPR008258">
    <property type="entry name" value="Transglycosylase_SLT_dom_1"/>
</dbReference>
<dbReference type="Gene3D" id="1.25.20.10">
    <property type="entry name" value="Bacterial muramidases"/>
    <property type="match status" value="1"/>
</dbReference>
<gene>
    <name evidence="6" type="ORF">SKTS_31890</name>
</gene>
<dbReference type="SUPFAM" id="SSF53955">
    <property type="entry name" value="Lysozyme-like"/>
    <property type="match status" value="1"/>
</dbReference>
<keyword evidence="7" id="KW-1185">Reference proteome</keyword>
<feature type="domain" description="Transglycosylase SLT" evidence="4">
    <location>
        <begin position="474"/>
        <end position="581"/>
    </location>
</feature>
<reference evidence="7" key="1">
    <citation type="submission" date="2020-03" db="EMBL/GenBank/DDBJ databases">
        <title>Complete genome sequence of sulfur-oxidizing bacterium skT11.</title>
        <authorList>
            <person name="Kanda M."/>
            <person name="Kojima H."/>
            <person name="Fukui M."/>
        </authorList>
    </citation>
    <scope>NUCLEOTIDE SEQUENCE [LARGE SCALE GENOMIC DNA]</scope>
    <source>
        <strain evidence="7">skT11</strain>
    </source>
</reference>
<dbReference type="InterPro" id="IPR012289">
    <property type="entry name" value="Lytic_TGlycosylase_superhlx_L"/>
</dbReference>
<protein>
    <submittedName>
        <fullName evidence="6">Lytic transglycosylase</fullName>
    </submittedName>
</protein>
<dbReference type="InterPro" id="IPR037061">
    <property type="entry name" value="Lytic_TGlycoase_superhlx_L_sf"/>
</dbReference>
<feature type="domain" description="Lytic transglycosylase superhelical linker" evidence="5">
    <location>
        <begin position="396"/>
        <end position="454"/>
    </location>
</feature>
<organism evidence="6 7">
    <name type="scientific">Sulfurimicrobium lacus</name>
    <dbReference type="NCBI Taxonomy" id="2715678"/>
    <lineage>
        <taxon>Bacteria</taxon>
        <taxon>Pseudomonadati</taxon>
        <taxon>Pseudomonadota</taxon>
        <taxon>Betaproteobacteria</taxon>
        <taxon>Nitrosomonadales</taxon>
        <taxon>Sulfuricellaceae</taxon>
        <taxon>Sulfurimicrobium</taxon>
    </lineage>
</organism>
<feature type="chain" id="PRO_5026068751" evidence="3">
    <location>
        <begin position="20"/>
        <end position="651"/>
    </location>
</feature>
<comment type="similarity">
    <text evidence="1">Belongs to the transglycosylase Slt family.</text>
</comment>
<dbReference type="CDD" id="cd13401">
    <property type="entry name" value="Slt70-like"/>
    <property type="match status" value="1"/>
</dbReference>
<dbReference type="RefSeq" id="WP_173067450.1">
    <property type="nucleotide sequence ID" value="NZ_AP022853.1"/>
</dbReference>
<evidence type="ECO:0000256" key="2">
    <source>
        <dbReference type="ARBA" id="ARBA00022729"/>
    </source>
</evidence>
<accession>A0A6F8VEQ7</accession>
<dbReference type="GO" id="GO:0042597">
    <property type="term" value="C:periplasmic space"/>
    <property type="evidence" value="ECO:0007669"/>
    <property type="project" value="InterPro"/>
</dbReference>
<evidence type="ECO:0000259" key="4">
    <source>
        <dbReference type="Pfam" id="PF01464"/>
    </source>
</evidence>
<dbReference type="Gene3D" id="1.10.1240.20">
    <property type="entry name" value="Lytic transglycosylase, superhelical linker domain"/>
    <property type="match status" value="1"/>
</dbReference>
<dbReference type="InterPro" id="IPR023346">
    <property type="entry name" value="Lysozyme-like_dom_sf"/>
</dbReference>
<dbReference type="InterPro" id="IPR008939">
    <property type="entry name" value="Lytic_TGlycosylase_superhlx_U"/>
</dbReference>
<dbReference type="Gene3D" id="1.10.530.10">
    <property type="match status" value="1"/>
</dbReference>
<feature type="signal peptide" evidence="3">
    <location>
        <begin position="1"/>
        <end position="19"/>
    </location>
</feature>